<dbReference type="Pfam" id="PF03171">
    <property type="entry name" value="2OG-FeII_Oxy"/>
    <property type="match status" value="1"/>
</dbReference>
<dbReference type="STRING" id="985895.E5A729"/>
<dbReference type="InParanoid" id="E5A729"/>
<feature type="domain" description="Isopenicillin N synthase-like Fe(2+) 2OG dioxygenase" evidence="1">
    <location>
        <begin position="2"/>
        <end position="36"/>
    </location>
</feature>
<name>E5A729_LEPMJ</name>
<dbReference type="InterPro" id="IPR044861">
    <property type="entry name" value="IPNS-like_FE2OG_OXY"/>
</dbReference>
<dbReference type="HOGENOM" id="CLU_2574312_0_0_1"/>
<proteinExistence type="predicted"/>
<dbReference type="SUPFAM" id="SSF51197">
    <property type="entry name" value="Clavaminate synthase-like"/>
    <property type="match status" value="1"/>
</dbReference>
<dbReference type="Proteomes" id="UP000002668">
    <property type="component" value="Genome"/>
</dbReference>
<dbReference type="Gene3D" id="2.60.120.330">
    <property type="entry name" value="B-lactam Antibiotic, Isopenicillin N Synthase, Chain"/>
    <property type="match status" value="1"/>
</dbReference>
<dbReference type="VEuPathDB" id="FungiDB:LEMA_uP086630.1"/>
<reference evidence="3" key="1">
    <citation type="journal article" date="2011" name="Nat. Commun.">
        <title>Effector diversification within compartments of the Leptosphaeria maculans genome affected by Repeat-Induced Point mutations.</title>
        <authorList>
            <person name="Rouxel T."/>
            <person name="Grandaubert J."/>
            <person name="Hane J.K."/>
            <person name="Hoede C."/>
            <person name="van de Wouw A.P."/>
            <person name="Couloux A."/>
            <person name="Dominguez V."/>
            <person name="Anthouard V."/>
            <person name="Bally P."/>
            <person name="Bourras S."/>
            <person name="Cozijnsen A.J."/>
            <person name="Ciuffetti L.M."/>
            <person name="Degrave A."/>
            <person name="Dilmaghani A."/>
            <person name="Duret L."/>
            <person name="Fudal I."/>
            <person name="Goodwin S.B."/>
            <person name="Gout L."/>
            <person name="Glaser N."/>
            <person name="Linglin J."/>
            <person name="Kema G.H.J."/>
            <person name="Lapalu N."/>
            <person name="Lawrence C.B."/>
            <person name="May K."/>
            <person name="Meyer M."/>
            <person name="Ollivier B."/>
            <person name="Poulain J."/>
            <person name="Schoch C.L."/>
            <person name="Simon A."/>
            <person name="Spatafora J.W."/>
            <person name="Stachowiak A."/>
            <person name="Turgeon B.G."/>
            <person name="Tyler B.M."/>
            <person name="Vincent D."/>
            <person name="Weissenbach J."/>
            <person name="Amselem J."/>
            <person name="Quesneville H."/>
            <person name="Oliver R.P."/>
            <person name="Wincker P."/>
            <person name="Balesdent M.-H."/>
            <person name="Howlett B.J."/>
        </authorList>
    </citation>
    <scope>NUCLEOTIDE SEQUENCE [LARGE SCALE GENOMIC DNA]</scope>
    <source>
        <strain evidence="3">JN3 / isolate v23.1.3 / race Av1-4-5-6-7-8</strain>
    </source>
</reference>
<dbReference type="OrthoDB" id="288590at2759"/>
<sequence>MGDMMEKYTGGYYRSARHRVITSRDQHRHSVAFFLNGNLRFTAKALDGSGVQTLVREQIQQRLIETMGETGKLLRRELVQG</sequence>
<evidence type="ECO:0000313" key="3">
    <source>
        <dbReference type="Proteomes" id="UP000002668"/>
    </source>
</evidence>
<evidence type="ECO:0000313" key="2">
    <source>
        <dbReference type="EMBL" id="CBX99424.1"/>
    </source>
</evidence>
<organism evidence="2 3">
    <name type="scientific">Leptosphaeria maculans (strain JN3 / isolate v23.1.3 / race Av1-4-5-6-7-8)</name>
    <name type="common">Blackleg fungus</name>
    <name type="synonym">Phoma lingam</name>
    <dbReference type="NCBI Taxonomy" id="985895"/>
    <lineage>
        <taxon>Eukaryota</taxon>
        <taxon>Fungi</taxon>
        <taxon>Dikarya</taxon>
        <taxon>Ascomycota</taxon>
        <taxon>Pezizomycotina</taxon>
        <taxon>Dothideomycetes</taxon>
        <taxon>Pleosporomycetidae</taxon>
        <taxon>Pleosporales</taxon>
        <taxon>Pleosporineae</taxon>
        <taxon>Leptosphaeriaceae</taxon>
        <taxon>Plenodomus</taxon>
        <taxon>Plenodomus lingam/Leptosphaeria maculans species complex</taxon>
    </lineage>
</organism>
<dbReference type="AlphaFoldDB" id="E5A729"/>
<protein>
    <recommendedName>
        <fullName evidence="1">Isopenicillin N synthase-like Fe(2+) 2OG dioxygenase domain-containing protein</fullName>
    </recommendedName>
</protein>
<evidence type="ECO:0000259" key="1">
    <source>
        <dbReference type="Pfam" id="PF03171"/>
    </source>
</evidence>
<keyword evidence="3" id="KW-1185">Reference proteome</keyword>
<accession>E5A729</accession>
<gene>
    <name evidence="2" type="ORF">LEMA_uP086630.1</name>
</gene>
<dbReference type="EMBL" id="FP929136">
    <property type="protein sequence ID" value="CBX99424.1"/>
    <property type="molecule type" value="Genomic_DNA"/>
</dbReference>
<dbReference type="InterPro" id="IPR027443">
    <property type="entry name" value="IPNS-like_sf"/>
</dbReference>